<dbReference type="SMART" id="SM00858">
    <property type="entry name" value="SAF"/>
    <property type="match status" value="1"/>
</dbReference>
<dbReference type="RefSeq" id="WP_048450609.1">
    <property type="nucleotide sequence ID" value="NZ_JBNNPJ010000084.1"/>
</dbReference>
<keyword evidence="2" id="KW-0282">Flagellum</keyword>
<dbReference type="PANTHER" id="PTHR37850:SF3">
    <property type="entry name" value="BLR7815 PROTEIN"/>
    <property type="match status" value="1"/>
</dbReference>
<sequence>MSLYHKLAARAAAGNPVRIGVIGAGKFGSMFLSQAPRTPGLHVVGIADLDPQRARAALARVGWPAERYAAKSAAEAMRNGTTFLTDDAEGLIAADGIEVIVEATGHPGAGIRHALACCRHRRHIVMVNVEADALAGPLIARRAAEAGIVYSFAYGDQPALIAEIVDWARTAGFRVVCAGKGTKYLPVYHASTPDTVWGHYGFSEEQVAGGDFNPQMFNSFLDGTKSALEMAAVANACDLTPPPAGLAFPACGVDDLPTLLRPEAAGGILPVDGTVEVVSSLERDGRPVFRDLRWGVYATFEAPSDYVRKCFSEYGLKTDPSGHYSAMYKPYHLIGLELGLSVASIAVRGEPTGATRGFSGDVVATAKRDLKAGERLDGEGGYTVYGRLMPARDSLHAGGLPIGLAHGLTLTRPVAAGRPVSWDDVSFAADDPAIRFRREMEEVFRGEAG</sequence>
<evidence type="ECO:0000313" key="2">
    <source>
        <dbReference type="EMBL" id="KMO43045.1"/>
    </source>
</evidence>
<keyword evidence="2" id="KW-0969">Cilium</keyword>
<keyword evidence="2" id="KW-0966">Cell projection</keyword>
<dbReference type="Pfam" id="PF08666">
    <property type="entry name" value="SAF"/>
    <property type="match status" value="1"/>
</dbReference>
<dbReference type="AlphaFoldDB" id="A0A0J6T6L7"/>
<protein>
    <submittedName>
        <fullName evidence="2">Flagellar basal body P-ring biosynthesis protein FlgA</fullName>
    </submittedName>
</protein>
<feature type="domain" description="SAF" evidence="1">
    <location>
        <begin position="361"/>
        <end position="426"/>
    </location>
</feature>
<evidence type="ECO:0000313" key="3">
    <source>
        <dbReference type="Proteomes" id="UP000036449"/>
    </source>
</evidence>
<dbReference type="PATRIC" id="fig|1187852.3.peg.5575"/>
<dbReference type="SUPFAM" id="SSF51735">
    <property type="entry name" value="NAD(P)-binding Rossmann-fold domains"/>
    <property type="match status" value="1"/>
</dbReference>
<dbReference type="CDD" id="cd11616">
    <property type="entry name" value="SAF_DH_OX_like"/>
    <property type="match status" value="1"/>
</dbReference>
<accession>A0A0J6T6L7</accession>
<proteinExistence type="predicted"/>
<keyword evidence="3" id="KW-1185">Reference proteome</keyword>
<dbReference type="InterPro" id="IPR036291">
    <property type="entry name" value="NAD(P)-bd_dom_sf"/>
</dbReference>
<dbReference type="Gene3D" id="3.40.50.720">
    <property type="entry name" value="NAD(P)-binding Rossmann-like Domain"/>
    <property type="match status" value="1"/>
</dbReference>
<dbReference type="InterPro" id="IPR000683">
    <property type="entry name" value="Gfo/Idh/MocA-like_OxRdtase_N"/>
</dbReference>
<name>A0A0J6T6L7_9HYPH</name>
<dbReference type="PANTHER" id="PTHR37850">
    <property type="entry name" value="STRU PROTEIN"/>
    <property type="match status" value="1"/>
</dbReference>
<gene>
    <name evidence="2" type="ORF">VQ03_09350</name>
</gene>
<dbReference type="InterPro" id="IPR048423">
    <property type="entry name" value="DRL_cat"/>
</dbReference>
<dbReference type="Pfam" id="PF21135">
    <property type="entry name" value="DRL_cat"/>
    <property type="match status" value="1"/>
</dbReference>
<dbReference type="GO" id="GO:0000166">
    <property type="term" value="F:nucleotide binding"/>
    <property type="evidence" value="ECO:0007669"/>
    <property type="project" value="InterPro"/>
</dbReference>
<dbReference type="Pfam" id="PF01408">
    <property type="entry name" value="GFO_IDH_MocA"/>
    <property type="match status" value="1"/>
</dbReference>
<organism evidence="2 3">
    <name type="scientific">Methylobacterium tarhaniae</name>
    <dbReference type="NCBI Taxonomy" id="1187852"/>
    <lineage>
        <taxon>Bacteria</taxon>
        <taxon>Pseudomonadati</taxon>
        <taxon>Pseudomonadota</taxon>
        <taxon>Alphaproteobacteria</taxon>
        <taxon>Hyphomicrobiales</taxon>
        <taxon>Methylobacteriaceae</taxon>
        <taxon>Methylobacterium</taxon>
    </lineage>
</organism>
<dbReference type="InterPro" id="IPR013974">
    <property type="entry name" value="SAF"/>
</dbReference>
<dbReference type="EMBL" id="LABZ01000058">
    <property type="protein sequence ID" value="KMO43045.1"/>
    <property type="molecule type" value="Genomic_DNA"/>
</dbReference>
<comment type="caution">
    <text evidence="2">The sequence shown here is derived from an EMBL/GenBank/DDBJ whole genome shotgun (WGS) entry which is preliminary data.</text>
</comment>
<dbReference type="Proteomes" id="UP000036449">
    <property type="component" value="Unassembled WGS sequence"/>
</dbReference>
<dbReference type="OrthoDB" id="9777844at2"/>
<evidence type="ECO:0000259" key="1">
    <source>
        <dbReference type="SMART" id="SM00858"/>
    </source>
</evidence>
<reference evidence="2 3" key="1">
    <citation type="submission" date="2015-03" db="EMBL/GenBank/DDBJ databases">
        <title>Genome sequencing of Methylobacterium tarhaniae DSM 25844.</title>
        <authorList>
            <person name="Chaudhry V."/>
            <person name="Patil P.B."/>
        </authorList>
    </citation>
    <scope>NUCLEOTIDE SEQUENCE [LARGE SCALE GENOMIC DNA]</scope>
    <source>
        <strain evidence="2 3">DSM 25844</strain>
    </source>
</reference>